<reference evidence="2 3" key="1">
    <citation type="journal article" date="2006" name="Int. J. Syst. Evol. Microbiol.">
        <title>Costertonia aggregata gen. nov., sp. nov., a mesophilic marine bacterium of the family Flavobacteriaceae, isolated from a mature biofilm.</title>
        <authorList>
            <person name="Kwon K.K."/>
            <person name="Lee Y.K."/>
            <person name="Lee H.K."/>
        </authorList>
    </citation>
    <scope>NUCLEOTIDE SEQUENCE [LARGE SCALE GENOMIC DNA]</scope>
    <source>
        <strain evidence="2 3">KCCM 42265</strain>
    </source>
</reference>
<dbReference type="Proteomes" id="UP000509302">
    <property type="component" value="Chromosome"/>
</dbReference>
<evidence type="ECO:0000313" key="3">
    <source>
        <dbReference type="Proteomes" id="UP000509302"/>
    </source>
</evidence>
<evidence type="ECO:0000256" key="1">
    <source>
        <dbReference type="SAM" id="MobiDB-lite"/>
    </source>
</evidence>
<feature type="compositionally biased region" description="Basic and acidic residues" evidence="1">
    <location>
        <begin position="1"/>
        <end position="26"/>
    </location>
</feature>
<dbReference type="RefSeq" id="WP_179242850.1">
    <property type="nucleotide sequence ID" value="NZ_CP058595.1"/>
</dbReference>
<proteinExistence type="predicted"/>
<protein>
    <submittedName>
        <fullName evidence="2">Uncharacterized protein</fullName>
    </submittedName>
</protein>
<name>A0A7H9ASW6_9FLAO</name>
<dbReference type="AlphaFoldDB" id="A0A7H9ASW6"/>
<dbReference type="KEGG" id="cagg:HYG79_14845"/>
<evidence type="ECO:0000313" key="2">
    <source>
        <dbReference type="EMBL" id="QLG46571.1"/>
    </source>
</evidence>
<gene>
    <name evidence="2" type="ORF">HYG79_14845</name>
</gene>
<keyword evidence="3" id="KW-1185">Reference proteome</keyword>
<organism evidence="2 3">
    <name type="scientific">Costertonia aggregata</name>
    <dbReference type="NCBI Taxonomy" id="343403"/>
    <lineage>
        <taxon>Bacteria</taxon>
        <taxon>Pseudomonadati</taxon>
        <taxon>Bacteroidota</taxon>
        <taxon>Flavobacteriia</taxon>
        <taxon>Flavobacteriales</taxon>
        <taxon>Flavobacteriaceae</taxon>
        <taxon>Costertonia</taxon>
    </lineage>
</organism>
<feature type="region of interest" description="Disordered" evidence="1">
    <location>
        <begin position="1"/>
        <end position="47"/>
    </location>
</feature>
<dbReference type="EMBL" id="CP058595">
    <property type="protein sequence ID" value="QLG46571.1"/>
    <property type="molecule type" value="Genomic_DNA"/>
</dbReference>
<sequence>MPKDEKEIQKEKQGLSEQAINHRETDGVDINHQVKQRREKHQPRDNA</sequence>
<accession>A0A7H9ASW6</accession>